<keyword evidence="4" id="KW-1185">Reference proteome</keyword>
<feature type="region of interest" description="Disordered" evidence="1">
    <location>
        <begin position="142"/>
        <end position="182"/>
    </location>
</feature>
<dbReference type="AlphaFoldDB" id="A0A8H4QR23"/>
<sequence>MAILGEPVRKASIYASTTMILGGREHQLPIVVINSVEELYRTGIYQPNLFCTLPNRQRLLELMNIFDSEEQIPGSLIRSRNPSSSSSGSGTSTLGFGSNISLHLESTPDISALLTTYLSSLPEPIMDQKVFEAIWDLCGVEKDEDDEDDSDDEDFVDDGGGGGGHAMHRKPDSSFRLSQRSRRRATRITIPLARTYTTPAESALEITLAQLLLHLLPSPNFSLILYLLAFFSQVALVRENGVGVEDPARMFGGRIFGGSAVPLGASQRGSSMRKRAQTHACPLPVPGPDGTSKEDYDSTDDEEDGGETMIMWFLRRWGPISETLFDVVEDAKMGLFRRPAVRRDSFGRDVLVRPAFAAENRDDEECLVQGGRSERVAGTGAGKRLLSRQHHDVGRACLPSEWMLRVGLDQRHRVTPQSHSTLRKAVTREADQITDHDDDDYYVVLSSAHASGRYQISAQGGRVLPTTPSVGEIWEYHRGKSMGWMVLVSILYRLCIW</sequence>
<gene>
    <name evidence="3" type="ORF">D9613_012439</name>
</gene>
<feature type="compositionally biased region" description="Acidic residues" evidence="1">
    <location>
        <begin position="142"/>
        <end position="157"/>
    </location>
</feature>
<evidence type="ECO:0000313" key="4">
    <source>
        <dbReference type="Proteomes" id="UP000521872"/>
    </source>
</evidence>
<evidence type="ECO:0000313" key="3">
    <source>
        <dbReference type="EMBL" id="KAF4615830.1"/>
    </source>
</evidence>
<feature type="domain" description="Rho-GAP" evidence="2">
    <location>
        <begin position="15"/>
        <end position="284"/>
    </location>
</feature>
<feature type="region of interest" description="Disordered" evidence="1">
    <location>
        <begin position="266"/>
        <end position="304"/>
    </location>
</feature>
<dbReference type="InterPro" id="IPR000198">
    <property type="entry name" value="RhoGAP_dom"/>
</dbReference>
<evidence type="ECO:0000256" key="1">
    <source>
        <dbReference type="SAM" id="MobiDB-lite"/>
    </source>
</evidence>
<dbReference type="SUPFAM" id="SSF48350">
    <property type="entry name" value="GTPase activation domain, GAP"/>
    <property type="match status" value="1"/>
</dbReference>
<dbReference type="Gene3D" id="1.10.555.10">
    <property type="entry name" value="Rho GTPase activation protein"/>
    <property type="match status" value="1"/>
</dbReference>
<evidence type="ECO:0000259" key="2">
    <source>
        <dbReference type="PROSITE" id="PS50238"/>
    </source>
</evidence>
<organism evidence="3 4">
    <name type="scientific">Agrocybe pediades</name>
    <dbReference type="NCBI Taxonomy" id="84607"/>
    <lineage>
        <taxon>Eukaryota</taxon>
        <taxon>Fungi</taxon>
        <taxon>Dikarya</taxon>
        <taxon>Basidiomycota</taxon>
        <taxon>Agaricomycotina</taxon>
        <taxon>Agaricomycetes</taxon>
        <taxon>Agaricomycetidae</taxon>
        <taxon>Agaricales</taxon>
        <taxon>Agaricineae</taxon>
        <taxon>Strophariaceae</taxon>
        <taxon>Agrocybe</taxon>
    </lineage>
</organism>
<dbReference type="GO" id="GO:0007165">
    <property type="term" value="P:signal transduction"/>
    <property type="evidence" value="ECO:0007669"/>
    <property type="project" value="InterPro"/>
</dbReference>
<accession>A0A8H4QR23</accession>
<reference evidence="3 4" key="1">
    <citation type="submission" date="2019-12" db="EMBL/GenBank/DDBJ databases">
        <authorList>
            <person name="Floudas D."/>
            <person name="Bentzer J."/>
            <person name="Ahren D."/>
            <person name="Johansson T."/>
            <person name="Persson P."/>
            <person name="Tunlid A."/>
        </authorList>
    </citation>
    <scope>NUCLEOTIDE SEQUENCE [LARGE SCALE GENOMIC DNA]</scope>
    <source>
        <strain evidence="3 4">CBS 102.39</strain>
    </source>
</reference>
<protein>
    <recommendedName>
        <fullName evidence="2">Rho-GAP domain-containing protein</fullName>
    </recommendedName>
</protein>
<name>A0A8H4QR23_9AGAR</name>
<proteinExistence type="predicted"/>
<dbReference type="EMBL" id="JAACJL010000033">
    <property type="protein sequence ID" value="KAF4615830.1"/>
    <property type="molecule type" value="Genomic_DNA"/>
</dbReference>
<dbReference type="SMART" id="SM00324">
    <property type="entry name" value="RhoGAP"/>
    <property type="match status" value="1"/>
</dbReference>
<dbReference type="InterPro" id="IPR008936">
    <property type="entry name" value="Rho_GTPase_activation_prot"/>
</dbReference>
<dbReference type="Proteomes" id="UP000521872">
    <property type="component" value="Unassembled WGS sequence"/>
</dbReference>
<comment type="caution">
    <text evidence="3">The sequence shown here is derived from an EMBL/GenBank/DDBJ whole genome shotgun (WGS) entry which is preliminary data.</text>
</comment>
<dbReference type="PROSITE" id="PS50238">
    <property type="entry name" value="RHOGAP"/>
    <property type="match status" value="1"/>
</dbReference>